<gene>
    <name evidence="7" type="ORF">KI688_003401</name>
</gene>
<dbReference type="EMBL" id="JAHRHY010000014">
    <property type="protein sequence ID" value="KAG9064213.1"/>
    <property type="molecule type" value="Genomic_DNA"/>
</dbReference>
<dbReference type="Proteomes" id="UP000707451">
    <property type="component" value="Unassembled WGS sequence"/>
</dbReference>
<comment type="subcellular location">
    <subcellularLocation>
        <location evidence="1">Membrane</location>
        <topology evidence="1">Single-pass membrane protein</topology>
    </subcellularLocation>
</comment>
<evidence type="ECO:0000256" key="3">
    <source>
        <dbReference type="ARBA" id="ARBA00022989"/>
    </source>
</evidence>
<sequence>MSSDIPVYNQACLATDSSSTAPSFYLVGSNLPGSLEVNYINNPDATTYTQVASFISPKLFSWSGKAQDFDMFTVVTNDTVANAPKPGMWGNVMMNFQVAGTSLLSYDMTHNPVAVDNALLAVGTYGDSFGSISHGYTIVFDKVGKGQIFAATGNLLATVTNNISALTLGIPESVNMNGISLTVDAIPITMGTTAYILDKADNGTTVVYSINPTTSTTLNRLYNTGDSLQFTNNMAAAALNNQLLTYSVNKNVASFNVFDVTTSSWSGAGLVPAPVSGPTSNPTSSTSSPTSMGAIVGGAVSGLFLIAIVVLFFVRNRRRRQRKNRQKIMEGTNFAHLQGPEANMYNGGATPQRHAQYDIQGYIQYEQGYVPYDQQEYQHQPQNQHPSSPFIPPPPFNQGGVDDLSSYKVPQPISAEPSSVDSPLVRDSSYISPTSYRESFSFEPKSIDSVLAISKSEERSSFGQSPQYVPSAVGGAGSEVRSPQMVPSTSNGH</sequence>
<dbReference type="OrthoDB" id="2431312at2759"/>
<keyword evidence="3 6" id="KW-1133">Transmembrane helix</keyword>
<dbReference type="InterPro" id="IPR051694">
    <property type="entry name" value="Immunoregulatory_rcpt-like"/>
</dbReference>
<evidence type="ECO:0000256" key="2">
    <source>
        <dbReference type="ARBA" id="ARBA00022692"/>
    </source>
</evidence>
<dbReference type="GO" id="GO:0016020">
    <property type="term" value="C:membrane"/>
    <property type="evidence" value="ECO:0007669"/>
    <property type="project" value="UniProtKB-SubCell"/>
</dbReference>
<protein>
    <submittedName>
        <fullName evidence="7">Uncharacterized protein</fullName>
    </submittedName>
</protein>
<evidence type="ECO:0000256" key="1">
    <source>
        <dbReference type="ARBA" id="ARBA00004167"/>
    </source>
</evidence>
<feature type="region of interest" description="Disordered" evidence="5">
    <location>
        <begin position="377"/>
        <end position="426"/>
    </location>
</feature>
<evidence type="ECO:0000256" key="6">
    <source>
        <dbReference type="SAM" id="Phobius"/>
    </source>
</evidence>
<evidence type="ECO:0000256" key="4">
    <source>
        <dbReference type="ARBA" id="ARBA00023136"/>
    </source>
</evidence>
<accession>A0A9P7XQ72</accession>
<evidence type="ECO:0000256" key="5">
    <source>
        <dbReference type="SAM" id="MobiDB-lite"/>
    </source>
</evidence>
<keyword evidence="8" id="KW-1185">Reference proteome</keyword>
<feature type="compositionally biased region" description="Low complexity" evidence="5">
    <location>
        <begin position="377"/>
        <end position="388"/>
    </location>
</feature>
<keyword evidence="4 6" id="KW-0472">Membrane</keyword>
<reference evidence="7" key="1">
    <citation type="submission" date="2021-06" db="EMBL/GenBank/DDBJ databases">
        <title>Genome Sequence of Mortierella hyaline Strain SCG-10, a Cold-Adapted, Nitrate-Reducing Fungus Isolated from Soil in Minnesota, USA.</title>
        <authorList>
            <person name="Aldossari N."/>
        </authorList>
    </citation>
    <scope>NUCLEOTIDE SEQUENCE</scope>
    <source>
        <strain evidence="7">SCG-10</strain>
    </source>
</reference>
<evidence type="ECO:0000313" key="7">
    <source>
        <dbReference type="EMBL" id="KAG9064213.1"/>
    </source>
</evidence>
<organism evidence="7 8">
    <name type="scientific">Linnemannia hyalina</name>
    <dbReference type="NCBI Taxonomy" id="64524"/>
    <lineage>
        <taxon>Eukaryota</taxon>
        <taxon>Fungi</taxon>
        <taxon>Fungi incertae sedis</taxon>
        <taxon>Mucoromycota</taxon>
        <taxon>Mortierellomycotina</taxon>
        <taxon>Mortierellomycetes</taxon>
        <taxon>Mortierellales</taxon>
        <taxon>Mortierellaceae</taxon>
        <taxon>Linnemannia</taxon>
    </lineage>
</organism>
<dbReference type="PANTHER" id="PTHR15549">
    <property type="entry name" value="PAIRED IMMUNOGLOBULIN-LIKE TYPE 2 RECEPTOR"/>
    <property type="match status" value="1"/>
</dbReference>
<comment type="caution">
    <text evidence="7">The sequence shown here is derived from an EMBL/GenBank/DDBJ whole genome shotgun (WGS) entry which is preliminary data.</text>
</comment>
<keyword evidence="2 6" id="KW-0812">Transmembrane</keyword>
<name>A0A9P7XQ72_9FUNG</name>
<dbReference type="AlphaFoldDB" id="A0A9P7XQ72"/>
<feature type="region of interest" description="Disordered" evidence="5">
    <location>
        <begin position="456"/>
        <end position="493"/>
    </location>
</feature>
<dbReference type="GO" id="GO:0071944">
    <property type="term" value="C:cell periphery"/>
    <property type="evidence" value="ECO:0007669"/>
    <property type="project" value="UniProtKB-ARBA"/>
</dbReference>
<feature type="transmembrane region" description="Helical" evidence="6">
    <location>
        <begin position="292"/>
        <end position="314"/>
    </location>
</feature>
<evidence type="ECO:0000313" key="8">
    <source>
        <dbReference type="Proteomes" id="UP000707451"/>
    </source>
</evidence>
<proteinExistence type="predicted"/>